<sequence>MQVIINLFNLKPGADAEEFKKWSKKVDQRTAPSQKGVYSLKVVELKKNDKGVNYQFAEIIKVLSNEAWEEALKTDEMIEVVKQWGKWGDSSSLVSWYGDLF</sequence>
<organism evidence="1">
    <name type="scientific">Candidatus Atribacter allofermentans</name>
    <dbReference type="NCBI Taxonomy" id="1852833"/>
    <lineage>
        <taxon>Bacteria</taxon>
        <taxon>Pseudomonadati</taxon>
        <taxon>Atribacterota</taxon>
        <taxon>Atribacteria</taxon>
        <taxon>Atribacterales</taxon>
        <taxon>Atribacteraceae</taxon>
        <taxon>Atribacter</taxon>
    </lineage>
</organism>
<evidence type="ECO:0000313" key="1">
    <source>
        <dbReference type="EMBL" id="OQA61605.1"/>
    </source>
</evidence>
<comment type="caution">
    <text evidence="1">The sequence shown here is derived from an EMBL/GenBank/DDBJ whole genome shotgun (WGS) entry which is preliminary data.</text>
</comment>
<name>A0A1V5T4B3_9BACT</name>
<dbReference type="Proteomes" id="UP000485569">
    <property type="component" value="Unassembled WGS sequence"/>
</dbReference>
<dbReference type="Pfam" id="PF11639">
    <property type="entry name" value="HapK"/>
    <property type="match status" value="1"/>
</dbReference>
<dbReference type="EMBL" id="MWBQ01000015">
    <property type="protein sequence ID" value="OQA61605.1"/>
    <property type="molecule type" value="Genomic_DNA"/>
</dbReference>
<reference evidence="1" key="1">
    <citation type="submission" date="2017-02" db="EMBL/GenBank/DDBJ databases">
        <title>Delving into the versatile metabolic prowess of the omnipresent phylum Bacteroidetes.</title>
        <authorList>
            <person name="Nobu M.K."/>
            <person name="Mei R."/>
            <person name="Narihiro T."/>
            <person name="Kuroda K."/>
            <person name="Liu W.-T."/>
        </authorList>
    </citation>
    <scope>NUCLEOTIDE SEQUENCE</scope>
    <source>
        <strain evidence="1">ADurb.Bin276</strain>
    </source>
</reference>
<proteinExistence type="predicted"/>
<protein>
    <submittedName>
        <fullName evidence="1">REDY-like protein HapK</fullName>
    </submittedName>
</protein>
<dbReference type="Gene3D" id="3.30.70.100">
    <property type="match status" value="1"/>
</dbReference>
<dbReference type="InterPro" id="IPR021667">
    <property type="entry name" value="HapK"/>
</dbReference>
<dbReference type="AlphaFoldDB" id="A0A1V5T4B3"/>
<accession>A0A1V5T4B3</accession>
<gene>
    <name evidence="1" type="ORF">BWY41_00059</name>
</gene>